<accession>A0A0D3AJI8</accession>
<feature type="compositionally biased region" description="Polar residues" evidence="2">
    <location>
        <begin position="404"/>
        <end position="414"/>
    </location>
</feature>
<evidence type="ECO:0000313" key="5">
    <source>
        <dbReference type="Proteomes" id="UP000032141"/>
    </source>
</evidence>
<keyword evidence="1" id="KW-0694">RNA-binding</keyword>
<dbReference type="SUPFAM" id="SSF54928">
    <property type="entry name" value="RNA-binding domain, RBD"/>
    <property type="match status" value="3"/>
</dbReference>
<keyword evidence="5" id="KW-1185">Reference proteome</keyword>
<name>A0A0D3AJI8_BRAOL</name>
<feature type="domain" description="RRM" evidence="3">
    <location>
        <begin position="199"/>
        <end position="231"/>
    </location>
</feature>
<dbReference type="GO" id="GO:0009535">
    <property type="term" value="C:chloroplast thylakoid membrane"/>
    <property type="evidence" value="ECO:0007669"/>
    <property type="project" value="TreeGrafter"/>
</dbReference>
<feature type="domain" description="RRM" evidence="3">
    <location>
        <begin position="328"/>
        <end position="358"/>
    </location>
</feature>
<dbReference type="EnsemblPlants" id="Bo2g013710.1">
    <property type="protein sequence ID" value="Bo2g013710.1"/>
    <property type="gene ID" value="Bo2g013710"/>
</dbReference>
<protein>
    <recommendedName>
        <fullName evidence="3">RRM domain-containing protein</fullName>
    </recommendedName>
</protein>
<feature type="region of interest" description="Disordered" evidence="2">
    <location>
        <begin position="396"/>
        <end position="426"/>
    </location>
</feature>
<dbReference type="AlphaFoldDB" id="A0A0D3AJI8"/>
<dbReference type="GO" id="GO:0003729">
    <property type="term" value="F:mRNA binding"/>
    <property type="evidence" value="ECO:0007669"/>
    <property type="project" value="TreeGrafter"/>
</dbReference>
<dbReference type="InterPro" id="IPR050502">
    <property type="entry name" value="Euk_RNA-bind_prot"/>
</dbReference>
<dbReference type="PANTHER" id="PTHR48025">
    <property type="entry name" value="OS02G0815200 PROTEIN"/>
    <property type="match status" value="1"/>
</dbReference>
<dbReference type="InterPro" id="IPR012677">
    <property type="entry name" value="Nucleotide-bd_a/b_plait_sf"/>
</dbReference>
<dbReference type="InterPro" id="IPR035979">
    <property type="entry name" value="RBD_domain_sf"/>
</dbReference>
<evidence type="ECO:0000256" key="2">
    <source>
        <dbReference type="SAM" id="MobiDB-lite"/>
    </source>
</evidence>
<evidence type="ECO:0000259" key="3">
    <source>
        <dbReference type="Pfam" id="PF00076"/>
    </source>
</evidence>
<evidence type="ECO:0000313" key="4">
    <source>
        <dbReference type="EnsemblPlants" id="Bo2g013710.1"/>
    </source>
</evidence>
<dbReference type="Gramene" id="Bo2g013710.1">
    <property type="protein sequence ID" value="Bo2g013710.1"/>
    <property type="gene ID" value="Bo2g013710"/>
</dbReference>
<dbReference type="Gene3D" id="3.30.70.330">
    <property type="match status" value="3"/>
</dbReference>
<organism evidence="4 5">
    <name type="scientific">Brassica oleracea var. oleracea</name>
    <dbReference type="NCBI Taxonomy" id="109376"/>
    <lineage>
        <taxon>Eukaryota</taxon>
        <taxon>Viridiplantae</taxon>
        <taxon>Streptophyta</taxon>
        <taxon>Embryophyta</taxon>
        <taxon>Tracheophyta</taxon>
        <taxon>Spermatophyta</taxon>
        <taxon>Magnoliopsida</taxon>
        <taxon>eudicotyledons</taxon>
        <taxon>Gunneridae</taxon>
        <taxon>Pentapetalae</taxon>
        <taxon>rosids</taxon>
        <taxon>malvids</taxon>
        <taxon>Brassicales</taxon>
        <taxon>Brassicaceae</taxon>
        <taxon>Brassiceae</taxon>
        <taxon>Brassica</taxon>
    </lineage>
</organism>
<dbReference type="HOGENOM" id="CLU_422504_0_0_1"/>
<dbReference type="PANTHER" id="PTHR48025:SF3">
    <property type="entry name" value="31 KDA RIBONUCLEOPROTEIN, CHLOROPLASTIC-RELATED"/>
    <property type="match status" value="1"/>
</dbReference>
<dbReference type="Pfam" id="PF00076">
    <property type="entry name" value="RRM_1"/>
    <property type="match status" value="3"/>
</dbReference>
<evidence type="ECO:0000256" key="1">
    <source>
        <dbReference type="ARBA" id="ARBA00022884"/>
    </source>
</evidence>
<sequence length="649" mass="72027">GGRNVAYWTRVTISYSLSSLSLSRLHEIRRFRIQIAVIDLLRRASLFSEEEGDANEGGGDFPEPPEEAKLFVGNLAYDVDSQALATLFEQAGTVEIAEVNKSCTQPGSNSKSIIIGLRDDSYISYLRDGGGRNVAYWTRVTISYSLSSLSLSRLHEIRRFRIQIAVIDLLRRASLFSEEEGDANEGGGDFPEPPEEAKLFVGNLAYDVDSQALATLFEQAGTVEIAEVNKSCTQPGSNSKSIIIGLRDDSYISYLRDGGGRNVAYWTRVTISYSLSSLSLSRLHEIRRFRIQIAVIDLLRRASLFSEEEGDANEGGGDFPEPPEEAKLFVRNLAYDVDSQALAMLFEQAGTVEIAEVNKSCVCSVIQIPNDTSSVQSSAPSSSSSISIFFLSTEHSRDPASDPSVLQSVSNSARDSTDPASDPSVLQSELGVSVTSDCVFNPIYASMDRVRSPSSITNLIPKGPGFVIHPDIYVKDIFLACKKKYSISCPLQGCQAEVEWDAIENLTVRKKNRYDEYVLRSYLKKSKKQITIGEKQETNHLEKEQRLKEVQRFLERNQHEALSSLPITIGDFLWFRIRLVRVLCQLQSKESHETESGTYGDCVEPVTEQDALEKGAEVVDTSCLDRWEACKACQELLRDFKGGKKKGLV</sequence>
<dbReference type="InterPro" id="IPR000504">
    <property type="entry name" value="RRM_dom"/>
</dbReference>
<reference evidence="4" key="2">
    <citation type="submission" date="2015-03" db="UniProtKB">
        <authorList>
            <consortium name="EnsemblPlants"/>
        </authorList>
    </citation>
    <scope>IDENTIFICATION</scope>
</reference>
<dbReference type="GO" id="GO:1901259">
    <property type="term" value="P:chloroplast rRNA processing"/>
    <property type="evidence" value="ECO:0007669"/>
    <property type="project" value="TreeGrafter"/>
</dbReference>
<feature type="domain" description="RRM" evidence="3">
    <location>
        <begin position="70"/>
        <end position="102"/>
    </location>
</feature>
<dbReference type="eggNOG" id="KOG0118">
    <property type="taxonomic scope" value="Eukaryota"/>
</dbReference>
<dbReference type="Proteomes" id="UP000032141">
    <property type="component" value="Chromosome C2"/>
</dbReference>
<dbReference type="STRING" id="109376.A0A0D3AJI8"/>
<reference evidence="4 5" key="1">
    <citation type="journal article" date="2014" name="Genome Biol.">
        <title>Transcriptome and methylome profiling reveals relics of genome dominance in the mesopolyploid Brassica oleracea.</title>
        <authorList>
            <person name="Parkin I.A."/>
            <person name="Koh C."/>
            <person name="Tang H."/>
            <person name="Robinson S.J."/>
            <person name="Kagale S."/>
            <person name="Clarke W.E."/>
            <person name="Town C.D."/>
            <person name="Nixon J."/>
            <person name="Krishnakumar V."/>
            <person name="Bidwell S.L."/>
            <person name="Denoeud F."/>
            <person name="Belcram H."/>
            <person name="Links M.G."/>
            <person name="Just J."/>
            <person name="Clarke C."/>
            <person name="Bender T."/>
            <person name="Huebert T."/>
            <person name="Mason A.S."/>
            <person name="Pires J.C."/>
            <person name="Barker G."/>
            <person name="Moore J."/>
            <person name="Walley P.G."/>
            <person name="Manoli S."/>
            <person name="Batley J."/>
            <person name="Edwards D."/>
            <person name="Nelson M.N."/>
            <person name="Wang X."/>
            <person name="Paterson A.H."/>
            <person name="King G."/>
            <person name="Bancroft I."/>
            <person name="Chalhoub B."/>
            <person name="Sharpe A.G."/>
        </authorList>
    </citation>
    <scope>NUCLEOTIDE SEQUENCE</scope>
    <source>
        <strain evidence="4 5">cv. TO1000</strain>
    </source>
</reference>
<proteinExistence type="predicted"/>